<evidence type="ECO:0000256" key="10">
    <source>
        <dbReference type="SAM" id="MobiDB-lite"/>
    </source>
</evidence>
<protein>
    <recommendedName>
        <fullName evidence="8">Lipoprotein NlpI</fullName>
    </recommendedName>
</protein>
<keyword evidence="2 11" id="KW-0732">Signal</keyword>
<accession>A0A1B9NXF1</accession>
<evidence type="ECO:0000256" key="2">
    <source>
        <dbReference type="ARBA" id="ARBA00022729"/>
    </source>
</evidence>
<reference evidence="12 13" key="1">
    <citation type="submission" date="2016-06" db="EMBL/GenBank/DDBJ databases">
        <authorList>
            <person name="Kjaerup R.B."/>
            <person name="Dalgaard T.S."/>
            <person name="Juul-Madsen H.R."/>
        </authorList>
    </citation>
    <scope>NUCLEOTIDE SEQUENCE [LARGE SCALE GENOMIC DNA]</scope>
    <source>
        <strain evidence="12 13">1S159</strain>
    </source>
</reference>
<dbReference type="Proteomes" id="UP000093523">
    <property type="component" value="Unassembled WGS sequence"/>
</dbReference>
<organism evidence="12 13">
    <name type="scientific">Aliivibrio logei</name>
    <name type="common">Vibrio logei</name>
    <dbReference type="NCBI Taxonomy" id="688"/>
    <lineage>
        <taxon>Bacteria</taxon>
        <taxon>Pseudomonadati</taxon>
        <taxon>Pseudomonadota</taxon>
        <taxon>Gammaproteobacteria</taxon>
        <taxon>Vibrionales</taxon>
        <taxon>Vibrionaceae</taxon>
        <taxon>Aliivibrio</taxon>
    </lineage>
</organism>
<dbReference type="GO" id="GO:0009279">
    <property type="term" value="C:cell outer membrane"/>
    <property type="evidence" value="ECO:0007669"/>
    <property type="project" value="TreeGrafter"/>
</dbReference>
<dbReference type="PANTHER" id="PTHR44858:SF1">
    <property type="entry name" value="UDP-N-ACETYLGLUCOSAMINE--PEPTIDE N-ACETYLGLUCOSAMINYLTRANSFERASE SPINDLY-RELATED"/>
    <property type="match status" value="1"/>
</dbReference>
<dbReference type="PROSITE" id="PS50293">
    <property type="entry name" value="TPR_REGION"/>
    <property type="match status" value="1"/>
</dbReference>
<dbReference type="OrthoDB" id="509324at2"/>
<evidence type="ECO:0000256" key="3">
    <source>
        <dbReference type="ARBA" id="ARBA00022737"/>
    </source>
</evidence>
<feature type="region of interest" description="Disordered" evidence="10">
    <location>
        <begin position="295"/>
        <end position="327"/>
    </location>
</feature>
<dbReference type="EMBL" id="MAJU01000013">
    <property type="protein sequence ID" value="OCH20336.1"/>
    <property type="molecule type" value="Genomic_DNA"/>
</dbReference>
<dbReference type="Pfam" id="PF13181">
    <property type="entry name" value="TPR_8"/>
    <property type="match status" value="1"/>
</dbReference>
<evidence type="ECO:0000256" key="4">
    <source>
        <dbReference type="ARBA" id="ARBA00022803"/>
    </source>
</evidence>
<evidence type="ECO:0000256" key="11">
    <source>
        <dbReference type="SAM" id="SignalP"/>
    </source>
</evidence>
<dbReference type="AlphaFoldDB" id="A0A1B9NXF1"/>
<feature type="repeat" description="TPR" evidence="9">
    <location>
        <begin position="98"/>
        <end position="131"/>
    </location>
</feature>
<dbReference type="Gene3D" id="1.25.40.10">
    <property type="entry name" value="Tetratricopeptide repeat domain"/>
    <property type="match status" value="1"/>
</dbReference>
<comment type="subunit">
    <text evidence="8">Homodimer.</text>
</comment>
<keyword evidence="7 12" id="KW-0449">Lipoprotein</keyword>
<gene>
    <name evidence="12" type="ORF">A6E04_01260</name>
</gene>
<sequence>MNWIRITLVSAVLILSGCASTKDSSSWMYPPMAVPLQPSIQQEIQLSRLNQLLLRTDIDDVTRAKMFYDRGLINDSLGLRDLARVDFTQSLNLKPDQSDVFNILGVYYTQNTDFDGAYEAFDSALELDPSNQFAERNLAIALYYGERYDQAYEIAKKHYNDAPSDPYRAIWLYWIGLNVDATAATEAFKIQYQERTDEDFGWDLAGVILKETSDDAFFQKILTTTRNNTALAQKLTEGYFYLGKRYQYEGDYPNAIALYKLAMSNNVYEFVEHRYSFIELGNIFKTLRELQEQKQKEQQALEVKEKQNSPEQDSVEKEELKKEATTK</sequence>
<evidence type="ECO:0000313" key="13">
    <source>
        <dbReference type="Proteomes" id="UP000093523"/>
    </source>
</evidence>
<dbReference type="InterPro" id="IPR019734">
    <property type="entry name" value="TPR_rpt"/>
</dbReference>
<keyword evidence="1 8" id="KW-1003">Cell membrane</keyword>
<dbReference type="GO" id="GO:0005886">
    <property type="term" value="C:plasma membrane"/>
    <property type="evidence" value="ECO:0007669"/>
    <property type="project" value="UniProtKB-SubCell"/>
</dbReference>
<comment type="function">
    <text evidence="8">May be involved in cell division.</text>
</comment>
<comment type="subcellular location">
    <subcellularLocation>
        <location evidence="8">Cell membrane</location>
    </subcellularLocation>
</comment>
<feature type="repeat" description="TPR" evidence="9">
    <location>
        <begin position="236"/>
        <end position="269"/>
    </location>
</feature>
<evidence type="ECO:0000313" key="12">
    <source>
        <dbReference type="EMBL" id="OCH20336.1"/>
    </source>
</evidence>
<dbReference type="STRING" id="688.A6E04_01260"/>
<comment type="caution">
    <text evidence="12">The sequence shown here is derived from an EMBL/GenBank/DDBJ whole genome shotgun (WGS) entry which is preliminary data.</text>
</comment>
<evidence type="ECO:0000256" key="1">
    <source>
        <dbReference type="ARBA" id="ARBA00022475"/>
    </source>
</evidence>
<dbReference type="InterPro" id="IPR050498">
    <property type="entry name" value="Ycf3"/>
</dbReference>
<feature type="chain" id="PRO_5008632233" description="Lipoprotein NlpI" evidence="11">
    <location>
        <begin position="22"/>
        <end position="327"/>
    </location>
</feature>
<dbReference type="RefSeq" id="WP_017021050.1">
    <property type="nucleotide sequence ID" value="NZ_CAWMPN010000013.1"/>
</dbReference>
<dbReference type="PROSITE" id="PS50005">
    <property type="entry name" value="TPR"/>
    <property type="match status" value="2"/>
</dbReference>
<dbReference type="SMART" id="SM00028">
    <property type="entry name" value="TPR"/>
    <property type="match status" value="3"/>
</dbReference>
<evidence type="ECO:0000256" key="7">
    <source>
        <dbReference type="ARBA" id="ARBA00023288"/>
    </source>
</evidence>
<feature type="signal peptide" evidence="11">
    <location>
        <begin position="1"/>
        <end position="21"/>
    </location>
</feature>
<evidence type="ECO:0000256" key="9">
    <source>
        <dbReference type="PROSITE-ProRule" id="PRU00339"/>
    </source>
</evidence>
<keyword evidence="3" id="KW-0677">Repeat</keyword>
<dbReference type="PANTHER" id="PTHR44858">
    <property type="entry name" value="TETRATRICOPEPTIDE REPEAT PROTEIN 6"/>
    <property type="match status" value="1"/>
</dbReference>
<proteinExistence type="predicted"/>
<keyword evidence="6" id="KW-0564">Palmitate</keyword>
<dbReference type="InterPro" id="IPR011990">
    <property type="entry name" value="TPR-like_helical_dom_sf"/>
</dbReference>
<name>A0A1B9NXF1_ALILO</name>
<keyword evidence="4 9" id="KW-0802">TPR repeat</keyword>
<evidence type="ECO:0000256" key="6">
    <source>
        <dbReference type="ARBA" id="ARBA00023139"/>
    </source>
</evidence>
<evidence type="ECO:0000256" key="8">
    <source>
        <dbReference type="PIRNR" id="PIRNR004654"/>
    </source>
</evidence>
<keyword evidence="5 8" id="KW-0472">Membrane</keyword>
<dbReference type="SUPFAM" id="SSF48452">
    <property type="entry name" value="TPR-like"/>
    <property type="match status" value="1"/>
</dbReference>
<dbReference type="NCBIfam" id="NF008391">
    <property type="entry name" value="PRK11189.1"/>
    <property type="match status" value="1"/>
</dbReference>
<dbReference type="PIRSF" id="PIRSF004654">
    <property type="entry name" value="NlpI"/>
    <property type="match status" value="1"/>
</dbReference>
<dbReference type="InterPro" id="IPR023605">
    <property type="entry name" value="Lipoprotein_NlpI"/>
</dbReference>
<dbReference type="GO" id="GO:0046813">
    <property type="term" value="P:receptor-mediated virion attachment to host cell"/>
    <property type="evidence" value="ECO:0007669"/>
    <property type="project" value="TreeGrafter"/>
</dbReference>
<evidence type="ECO:0000256" key="5">
    <source>
        <dbReference type="ARBA" id="ARBA00023136"/>
    </source>
</evidence>
<dbReference type="PROSITE" id="PS51257">
    <property type="entry name" value="PROKAR_LIPOPROTEIN"/>
    <property type="match status" value="1"/>
</dbReference>